<evidence type="ECO:0000313" key="2">
    <source>
        <dbReference type="EMBL" id="TLD96887.1"/>
    </source>
</evidence>
<gene>
    <name evidence="2" type="ORF">LS71_004660</name>
</gene>
<evidence type="ECO:0000313" key="3">
    <source>
        <dbReference type="Proteomes" id="UP000029733"/>
    </source>
</evidence>
<keyword evidence="3" id="KW-1185">Reference proteome</keyword>
<dbReference type="STRING" id="1677920.LS71_07970"/>
<evidence type="ECO:0008006" key="4">
    <source>
        <dbReference type="Google" id="ProtNLM"/>
    </source>
</evidence>
<feature type="compositionally biased region" description="Polar residues" evidence="1">
    <location>
        <begin position="41"/>
        <end position="58"/>
    </location>
</feature>
<reference evidence="2 3" key="1">
    <citation type="journal article" date="2014" name="Genome Announc.">
        <title>Draft genome sequences of eight enterohepatic helicobacter species isolated from both laboratory and wild rodents.</title>
        <authorList>
            <person name="Sheh A."/>
            <person name="Shen Z."/>
            <person name="Fox J.G."/>
        </authorList>
    </citation>
    <scope>NUCLEOTIDE SEQUENCE [LARGE SCALE GENOMIC DNA]</scope>
    <source>
        <strain evidence="2 3">MIT 09-6949</strain>
    </source>
</reference>
<protein>
    <recommendedName>
        <fullName evidence="4">Alpha-1,2-fucosyltransferase</fullName>
    </recommendedName>
</protein>
<proteinExistence type="predicted"/>
<name>A0A4U8TDY9_9HELI</name>
<evidence type="ECO:0000256" key="1">
    <source>
        <dbReference type="SAM" id="MobiDB-lite"/>
    </source>
</evidence>
<sequence>MIVQIVGGLGNQMFIYAFAKALEARGYDVLLDVTSYAQHTESSPTKSATSHSIESKTLNGGGGATRF</sequence>
<dbReference type="Proteomes" id="UP000029733">
    <property type="component" value="Unassembled WGS sequence"/>
</dbReference>
<feature type="region of interest" description="Disordered" evidence="1">
    <location>
        <begin position="41"/>
        <end position="67"/>
    </location>
</feature>
<organism evidence="2 3">
    <name type="scientific">Helicobacter jaachi</name>
    <dbReference type="NCBI Taxonomy" id="1677920"/>
    <lineage>
        <taxon>Bacteria</taxon>
        <taxon>Pseudomonadati</taxon>
        <taxon>Campylobacterota</taxon>
        <taxon>Epsilonproteobacteria</taxon>
        <taxon>Campylobacterales</taxon>
        <taxon>Helicobacteraceae</taxon>
        <taxon>Helicobacter</taxon>
    </lineage>
</organism>
<dbReference type="RefSeq" id="WP_034356241.1">
    <property type="nucleotide sequence ID" value="NZ_JRPR02000002.1"/>
</dbReference>
<accession>A0A4U8TDY9</accession>
<dbReference type="EMBL" id="JRPR02000002">
    <property type="protein sequence ID" value="TLD96887.1"/>
    <property type="molecule type" value="Genomic_DNA"/>
</dbReference>
<dbReference type="AlphaFoldDB" id="A0A4U8TDY9"/>
<comment type="caution">
    <text evidence="2">The sequence shown here is derived from an EMBL/GenBank/DDBJ whole genome shotgun (WGS) entry which is preliminary data.</text>
</comment>
<dbReference type="OrthoDB" id="9794601at2"/>